<evidence type="ECO:0000313" key="2">
    <source>
        <dbReference type="Proteomes" id="UP000324222"/>
    </source>
</evidence>
<dbReference type="Proteomes" id="UP000324222">
    <property type="component" value="Unassembled WGS sequence"/>
</dbReference>
<dbReference type="EMBL" id="VSRR010000122">
    <property type="protein sequence ID" value="MPC10581.1"/>
    <property type="molecule type" value="Genomic_DNA"/>
</dbReference>
<gene>
    <name evidence="1" type="ORF">E2C01_003217</name>
</gene>
<keyword evidence="2" id="KW-1185">Reference proteome</keyword>
<protein>
    <submittedName>
        <fullName evidence="1">Uncharacterized protein</fullName>
    </submittedName>
</protein>
<sequence length="97" mass="11104">MADSRRNAWNLCRRETRPGSLEWTGAVWSVWSRLAADGWMLPLNREGKRGVRAARHALMTRPLSSPGSPNPRFSRTADVRHLLLPHPREKVHLIPHP</sequence>
<accession>A0A5B7CP70</accession>
<proteinExistence type="predicted"/>
<reference evidence="1 2" key="1">
    <citation type="submission" date="2019-05" db="EMBL/GenBank/DDBJ databases">
        <title>Another draft genome of Portunus trituberculatus and its Hox gene families provides insights of decapod evolution.</title>
        <authorList>
            <person name="Jeong J.-H."/>
            <person name="Song I."/>
            <person name="Kim S."/>
            <person name="Choi T."/>
            <person name="Kim D."/>
            <person name="Ryu S."/>
            <person name="Kim W."/>
        </authorList>
    </citation>
    <scope>NUCLEOTIDE SEQUENCE [LARGE SCALE GENOMIC DNA]</scope>
    <source>
        <tissue evidence="1">Muscle</tissue>
    </source>
</reference>
<organism evidence="1 2">
    <name type="scientific">Portunus trituberculatus</name>
    <name type="common">Swimming crab</name>
    <name type="synonym">Neptunus trituberculatus</name>
    <dbReference type="NCBI Taxonomy" id="210409"/>
    <lineage>
        <taxon>Eukaryota</taxon>
        <taxon>Metazoa</taxon>
        <taxon>Ecdysozoa</taxon>
        <taxon>Arthropoda</taxon>
        <taxon>Crustacea</taxon>
        <taxon>Multicrustacea</taxon>
        <taxon>Malacostraca</taxon>
        <taxon>Eumalacostraca</taxon>
        <taxon>Eucarida</taxon>
        <taxon>Decapoda</taxon>
        <taxon>Pleocyemata</taxon>
        <taxon>Brachyura</taxon>
        <taxon>Eubrachyura</taxon>
        <taxon>Portunoidea</taxon>
        <taxon>Portunidae</taxon>
        <taxon>Portuninae</taxon>
        <taxon>Portunus</taxon>
    </lineage>
</organism>
<evidence type="ECO:0000313" key="1">
    <source>
        <dbReference type="EMBL" id="MPC10581.1"/>
    </source>
</evidence>
<name>A0A5B7CP70_PORTR</name>
<dbReference type="AlphaFoldDB" id="A0A5B7CP70"/>
<comment type="caution">
    <text evidence="1">The sequence shown here is derived from an EMBL/GenBank/DDBJ whole genome shotgun (WGS) entry which is preliminary data.</text>
</comment>